<evidence type="ECO:0000256" key="2">
    <source>
        <dbReference type="ARBA" id="ARBA00022670"/>
    </source>
</evidence>
<evidence type="ECO:0000313" key="9">
    <source>
        <dbReference type="EMBL" id="MET3589682.1"/>
    </source>
</evidence>
<feature type="domain" description="Peptidase M3A/M3B catalytic" evidence="8">
    <location>
        <begin position="227"/>
        <end position="673"/>
    </location>
</feature>
<dbReference type="Gene3D" id="1.10.1370.40">
    <property type="match status" value="1"/>
</dbReference>
<proteinExistence type="inferred from homology"/>
<dbReference type="InterPro" id="IPR001567">
    <property type="entry name" value="Pept_M3A_M3B_dom"/>
</dbReference>
<sequence>MTKTALLDWGEVSGIPNFASISDEDFKPAFEQALQEAEEELETIARVQEPPTLENFLQPFELCGKALDRICSIFFLRSGAHSNALIQQLEQEFVVKLSHYSSKVMMDTRIFAKMDALYKQSQQGVYDRETTRVLELWWKKFICHGAKLDEEGKNRLVKINEKLAFLGATFGQHVLKDEAEWVLFLEKTDLSGLPDDLIASMKEIAFEKGREEAYALTLARSIVEPFLKFSHRRDLREVAFQAWTKRGENNNENDNRAIIVEIIALRDEQAKLLGYKSFADLKLDNTMAKSINAVMDLLTPVWERARAKASSEQIKLQNFANDQGRNETLKAWDWRYYAEKLRAEEFSFDESEIKHYFQLDHMIKAAFGVAKKLFGITFEEKNAVPLWHPDARLWEVRKPDGSFLGHFIGDYFARSSKRSGAWMSRLQSQHKLGSGQKPIIYNICNFAKPLKGEVALLSLDDARTLFHEFGHALHGLLSDVTWPSVAGTSVSRDFVELPSQLYEHWLTVPEVLKSYATHTKTGCSMPQELMDKVLSAQTFNAGFSAVEFISSALVDIVFHQGKAVTDPTIFEHQELEKLHMPSTIVMRHRPPHFTHIFSGDGYAAGYYSYMWSEVLDADAFQAFEETGDVFNSELADRLKRFIYSAGGSRDPEELYKAFRGRLPSPEAMIKKRGL</sequence>
<evidence type="ECO:0000256" key="7">
    <source>
        <dbReference type="RuleBase" id="RU003435"/>
    </source>
</evidence>
<dbReference type="EC" id="3.4.15.5" evidence="9"/>
<keyword evidence="10" id="KW-1185">Reference proteome</keyword>
<dbReference type="InterPro" id="IPR024079">
    <property type="entry name" value="MetalloPept_cat_dom_sf"/>
</dbReference>
<dbReference type="PANTHER" id="PTHR43660">
    <property type="entry name" value="DIPEPTIDYL CARBOXYPEPTIDASE"/>
    <property type="match status" value="1"/>
</dbReference>
<evidence type="ECO:0000256" key="1">
    <source>
        <dbReference type="ARBA" id="ARBA00006040"/>
    </source>
</evidence>
<keyword evidence="2 7" id="KW-0645">Protease</keyword>
<dbReference type="RefSeq" id="WP_354189423.1">
    <property type="nucleotide sequence ID" value="NZ_JBEPLI010000005.1"/>
</dbReference>
<dbReference type="GO" id="GO:0008241">
    <property type="term" value="F:peptidyl-dipeptidase activity"/>
    <property type="evidence" value="ECO:0007669"/>
    <property type="project" value="UniProtKB-EC"/>
</dbReference>
<protein>
    <submittedName>
        <fullName evidence="9">Peptidyl-dipeptidase Dcp</fullName>
        <ecNumber evidence="9">3.4.15.5</ecNumber>
    </submittedName>
</protein>
<dbReference type="GO" id="GO:0004180">
    <property type="term" value="F:carboxypeptidase activity"/>
    <property type="evidence" value="ECO:0007669"/>
    <property type="project" value="UniProtKB-KW"/>
</dbReference>
<evidence type="ECO:0000259" key="8">
    <source>
        <dbReference type="Pfam" id="PF01432"/>
    </source>
</evidence>
<evidence type="ECO:0000256" key="6">
    <source>
        <dbReference type="ARBA" id="ARBA00023049"/>
    </source>
</evidence>
<gene>
    <name evidence="9" type="ORF">ABID23_000768</name>
</gene>
<evidence type="ECO:0000256" key="4">
    <source>
        <dbReference type="ARBA" id="ARBA00022801"/>
    </source>
</evidence>
<name>A0ABV2HH09_9HYPH</name>
<organism evidence="9 10">
    <name type="scientific">Bartonella silvatica</name>
    <dbReference type="NCBI Taxonomy" id="357760"/>
    <lineage>
        <taxon>Bacteria</taxon>
        <taxon>Pseudomonadati</taxon>
        <taxon>Pseudomonadota</taxon>
        <taxon>Alphaproteobacteria</taxon>
        <taxon>Hyphomicrobiales</taxon>
        <taxon>Bartonellaceae</taxon>
        <taxon>Bartonella</taxon>
    </lineage>
</organism>
<dbReference type="Proteomes" id="UP001549086">
    <property type="component" value="Unassembled WGS sequence"/>
</dbReference>
<dbReference type="InterPro" id="IPR045090">
    <property type="entry name" value="Pept_M3A_M3B"/>
</dbReference>
<dbReference type="Pfam" id="PF01432">
    <property type="entry name" value="Peptidase_M3"/>
    <property type="match status" value="1"/>
</dbReference>
<dbReference type="InterPro" id="IPR034005">
    <property type="entry name" value="M3A_DCP"/>
</dbReference>
<dbReference type="PANTHER" id="PTHR43660:SF1">
    <property type="entry name" value="DIPEPTIDYL CARBOXYPEPTIDASE"/>
    <property type="match status" value="1"/>
</dbReference>
<dbReference type="EMBL" id="JBEPLI010000005">
    <property type="protein sequence ID" value="MET3589682.1"/>
    <property type="molecule type" value="Genomic_DNA"/>
</dbReference>
<dbReference type="CDD" id="cd06456">
    <property type="entry name" value="M3A_DCP"/>
    <property type="match status" value="1"/>
</dbReference>
<keyword evidence="4 7" id="KW-0378">Hydrolase</keyword>
<dbReference type="SUPFAM" id="SSF55486">
    <property type="entry name" value="Metalloproteases ('zincins'), catalytic domain"/>
    <property type="match status" value="1"/>
</dbReference>
<evidence type="ECO:0000313" key="10">
    <source>
        <dbReference type="Proteomes" id="UP001549086"/>
    </source>
</evidence>
<keyword evidence="6 7" id="KW-0482">Metalloprotease</keyword>
<dbReference type="InterPro" id="IPR024077">
    <property type="entry name" value="Neurolysin/TOP_dom2"/>
</dbReference>
<dbReference type="Gene3D" id="3.40.390.10">
    <property type="entry name" value="Collagenase (Catalytic Domain)"/>
    <property type="match status" value="1"/>
</dbReference>
<keyword evidence="5 7" id="KW-0862">Zinc</keyword>
<comment type="cofactor">
    <cofactor evidence="7">
        <name>Zn(2+)</name>
        <dbReference type="ChEBI" id="CHEBI:29105"/>
    </cofactor>
    <text evidence="7">Binds 1 zinc ion.</text>
</comment>
<dbReference type="Gene3D" id="1.10.1370.10">
    <property type="entry name" value="Neurolysin, domain 3"/>
    <property type="match status" value="1"/>
</dbReference>
<keyword evidence="3 7" id="KW-0479">Metal-binding</keyword>
<evidence type="ECO:0000256" key="5">
    <source>
        <dbReference type="ARBA" id="ARBA00022833"/>
    </source>
</evidence>
<comment type="caution">
    <text evidence="9">The sequence shown here is derived from an EMBL/GenBank/DDBJ whole genome shotgun (WGS) entry which is preliminary data.</text>
</comment>
<evidence type="ECO:0000256" key="3">
    <source>
        <dbReference type="ARBA" id="ARBA00022723"/>
    </source>
</evidence>
<keyword evidence="9" id="KW-0121">Carboxypeptidase</keyword>
<reference evidence="9 10" key="1">
    <citation type="submission" date="2024-06" db="EMBL/GenBank/DDBJ databases">
        <title>Genomic Encyclopedia of Type Strains, Phase IV (KMG-IV): sequencing the most valuable type-strain genomes for metagenomic binning, comparative biology and taxonomic classification.</title>
        <authorList>
            <person name="Goeker M."/>
        </authorList>
    </citation>
    <scope>NUCLEOTIDE SEQUENCE [LARGE SCALE GENOMIC DNA]</scope>
    <source>
        <strain evidence="9 10">DSM 23649</strain>
    </source>
</reference>
<accession>A0ABV2HH09</accession>
<comment type="similarity">
    <text evidence="1 7">Belongs to the peptidase M3 family.</text>
</comment>